<reference evidence="1 2" key="1">
    <citation type="submission" date="2017-03" db="EMBL/GenBank/DDBJ databases">
        <title>Lifting the veil on microbial sulfur biogeochemistry in mining wastewaters.</title>
        <authorList>
            <person name="Kantor R.S."/>
            <person name="Colenbrander Nelson T."/>
            <person name="Marshall S."/>
            <person name="Bennett D."/>
            <person name="Apte S."/>
            <person name="Camacho D."/>
            <person name="Thomas B.C."/>
            <person name="Warren L.A."/>
            <person name="Banfield J.F."/>
        </authorList>
    </citation>
    <scope>NUCLEOTIDE SEQUENCE [LARGE SCALE GENOMIC DNA]</scope>
    <source>
        <strain evidence="1">32-68-21</strain>
    </source>
</reference>
<evidence type="ECO:0000313" key="1">
    <source>
        <dbReference type="EMBL" id="OYX55765.1"/>
    </source>
</evidence>
<protein>
    <submittedName>
        <fullName evidence="1">Uncharacterized protein</fullName>
    </submittedName>
</protein>
<comment type="caution">
    <text evidence="1">The sequence shown here is derived from an EMBL/GenBank/DDBJ whole genome shotgun (WGS) entry which is preliminary data.</text>
</comment>
<name>A0A258HFJ9_9CAUL</name>
<dbReference type="Proteomes" id="UP000216147">
    <property type="component" value="Unassembled WGS sequence"/>
</dbReference>
<evidence type="ECO:0000313" key="2">
    <source>
        <dbReference type="Proteomes" id="UP000216147"/>
    </source>
</evidence>
<proteinExistence type="predicted"/>
<dbReference type="AlphaFoldDB" id="A0A258HFJ9"/>
<dbReference type="EMBL" id="NCEQ01000012">
    <property type="protein sequence ID" value="OYX55765.1"/>
    <property type="molecule type" value="Genomic_DNA"/>
</dbReference>
<gene>
    <name evidence="1" type="ORF">B7Y86_12505</name>
</gene>
<sequence>MFAPLTNDDFISALEQAWEKGSDSDSESMANMISVEWVKVDDITGDARPSLSNIEYAARVLKLQPSEIFSLVASDVLNGEAGSSENFLEELLEWIVCAEPIERTRVLGGYAIHQKMLREDAQTQLDEGAFQPRRMKIPLGSRLYTSIPTIVLA</sequence>
<accession>A0A258HFJ9</accession>
<organism evidence="1 2">
    <name type="scientific">Brevundimonas subvibrioides</name>
    <dbReference type="NCBI Taxonomy" id="74313"/>
    <lineage>
        <taxon>Bacteria</taxon>
        <taxon>Pseudomonadati</taxon>
        <taxon>Pseudomonadota</taxon>
        <taxon>Alphaproteobacteria</taxon>
        <taxon>Caulobacterales</taxon>
        <taxon>Caulobacteraceae</taxon>
        <taxon>Brevundimonas</taxon>
    </lineage>
</organism>